<dbReference type="Pfam" id="PF07811">
    <property type="entry name" value="TadE"/>
    <property type="match status" value="1"/>
</dbReference>
<comment type="caution">
    <text evidence="3">The sequence shown here is derived from an EMBL/GenBank/DDBJ whole genome shotgun (WGS) entry which is preliminary data.</text>
</comment>
<dbReference type="OrthoDB" id="4869119at2"/>
<evidence type="ECO:0000256" key="1">
    <source>
        <dbReference type="SAM" id="Phobius"/>
    </source>
</evidence>
<feature type="domain" description="TadE-like" evidence="2">
    <location>
        <begin position="25"/>
        <end position="64"/>
    </location>
</feature>
<keyword evidence="1" id="KW-0472">Membrane</keyword>
<evidence type="ECO:0000313" key="4">
    <source>
        <dbReference type="Proteomes" id="UP000095705"/>
    </source>
</evidence>
<keyword evidence="4" id="KW-1185">Reference proteome</keyword>
<sequence>MTRTCLPSRAARRLAAAHEDRGSEAIAAAIVTPLLLMLLCLAIAGGRIVTSGAKVDAAAEDAARAASISRTYASAQTEAAAAAARSLNDQGIQCASTSTSIDSSGLAVPLGQVGTVTVTVSCTVPLADLLLAGVPGNKTMTSSFTSVVDAYRSREG</sequence>
<evidence type="ECO:0000313" key="3">
    <source>
        <dbReference type="EMBL" id="OEJ30015.1"/>
    </source>
</evidence>
<dbReference type="InterPro" id="IPR012495">
    <property type="entry name" value="TadE-like_dom"/>
</dbReference>
<dbReference type="RefSeq" id="WP_069918131.1">
    <property type="nucleotide sequence ID" value="NZ_MEHK01000001.1"/>
</dbReference>
<dbReference type="EMBL" id="MEHK01000001">
    <property type="protein sequence ID" value="OEJ30015.1"/>
    <property type="molecule type" value="Genomic_DNA"/>
</dbReference>
<protein>
    <recommendedName>
        <fullName evidence="2">TadE-like domain-containing protein</fullName>
    </recommendedName>
</protein>
<evidence type="ECO:0000259" key="2">
    <source>
        <dbReference type="Pfam" id="PF07811"/>
    </source>
</evidence>
<organism evidence="3 4">
    <name type="scientific">Streptomyces subrutilus</name>
    <dbReference type="NCBI Taxonomy" id="36818"/>
    <lineage>
        <taxon>Bacteria</taxon>
        <taxon>Bacillati</taxon>
        <taxon>Actinomycetota</taxon>
        <taxon>Actinomycetes</taxon>
        <taxon>Kitasatosporales</taxon>
        <taxon>Streptomycetaceae</taxon>
        <taxon>Streptomyces</taxon>
    </lineage>
</organism>
<feature type="transmembrane region" description="Helical" evidence="1">
    <location>
        <begin position="25"/>
        <end position="44"/>
    </location>
</feature>
<keyword evidence="1" id="KW-1133">Transmembrane helix</keyword>
<reference evidence="3 4" key="1">
    <citation type="submission" date="2016-08" db="EMBL/GenBank/DDBJ databases">
        <title>The complete genome of Streptomyces subrutilus 10-1-1.</title>
        <authorList>
            <person name="Chen X."/>
        </authorList>
    </citation>
    <scope>NUCLEOTIDE SEQUENCE [LARGE SCALE GENOMIC DNA]</scope>
    <source>
        <strain evidence="3 4">10-1-1</strain>
    </source>
</reference>
<dbReference type="Proteomes" id="UP000095705">
    <property type="component" value="Unassembled WGS sequence"/>
</dbReference>
<proteinExistence type="predicted"/>
<dbReference type="AlphaFoldDB" id="A0A1E5PKE9"/>
<name>A0A1E5PKE9_9ACTN</name>
<gene>
    <name evidence="3" type="ORF">BGK67_00165</name>
</gene>
<accession>A0A1E5PKE9</accession>
<keyword evidence="1" id="KW-0812">Transmembrane</keyword>
<dbReference type="STRING" id="36818.BGK67_00165"/>